<proteinExistence type="predicted"/>
<dbReference type="InterPro" id="IPR013783">
    <property type="entry name" value="Ig-like_fold"/>
</dbReference>
<accession>A0A0D7WCD2</accession>
<organism evidence="3 4">
    <name type="scientific">Neotamlana sedimentorum</name>
    <dbReference type="NCBI Taxonomy" id="1435349"/>
    <lineage>
        <taxon>Bacteria</taxon>
        <taxon>Pseudomonadati</taxon>
        <taxon>Bacteroidota</taxon>
        <taxon>Flavobacteriia</taxon>
        <taxon>Flavobacteriales</taxon>
        <taxon>Flavobacteriaceae</taxon>
        <taxon>Neotamlana</taxon>
    </lineage>
</organism>
<dbReference type="Pfam" id="PF00041">
    <property type="entry name" value="fn3"/>
    <property type="match status" value="3"/>
</dbReference>
<dbReference type="InterPro" id="IPR003961">
    <property type="entry name" value="FN3_dom"/>
</dbReference>
<gene>
    <name evidence="3" type="ORF">PW52_04085</name>
</gene>
<dbReference type="PANTHER" id="PTHR46708">
    <property type="entry name" value="TENASCIN"/>
    <property type="match status" value="1"/>
</dbReference>
<evidence type="ECO:0000256" key="1">
    <source>
        <dbReference type="ARBA" id="ARBA00022737"/>
    </source>
</evidence>
<feature type="domain" description="Fibronectin type-III" evidence="2">
    <location>
        <begin position="227"/>
        <end position="314"/>
    </location>
</feature>
<comment type="caution">
    <text evidence="3">The sequence shown here is derived from an EMBL/GenBank/DDBJ whole genome shotgun (WGS) entry which is preliminary data.</text>
</comment>
<feature type="domain" description="Fibronectin type-III" evidence="2">
    <location>
        <begin position="725"/>
        <end position="815"/>
    </location>
</feature>
<dbReference type="OrthoDB" id="608579at2"/>
<dbReference type="Pfam" id="PF07675">
    <property type="entry name" value="Cleaved_Adhesin"/>
    <property type="match status" value="4"/>
</dbReference>
<dbReference type="RefSeq" id="WP_044631633.1">
    <property type="nucleotide sequence ID" value="NZ_JTDW01000002.1"/>
</dbReference>
<feature type="domain" description="Fibronectin type-III" evidence="2">
    <location>
        <begin position="1234"/>
        <end position="1328"/>
    </location>
</feature>
<sequence>MQNKLQCVFVGKSAGNFKFNSQVNAQSTIYKKSTLIFFFVLSILMLFSNKNYAQLTENFESGIPGTWTIIDNGVGTLNWQATTDGYFASNAVSVNPGADNIGNQNTAQYFLVTPQVAVPENGEIQFYTKQSSNDDNGAQYEIRISTAAQPDINGFNIVLQSYTETTLNIGSQTVYEKKVVEIPSSIPQGLNIYVAFVAVNTQNGASPTGDEWFVDNVAIVQGCSEILDEEVSIDNITIDSADITWSHPSATNFEIQILPEGGVPADSGIPISGTSYSLTNLDSQTNYEVYLSAICDNDTESTWTGPYAFETLKLGLSCATPIVLENLDTDPFLMVDNLSNWQNENEVYSTQGSNCLISSSTANHLAGSKVFLSYTPTEDGLITLTQETGVGGDPDDNCWNSRSSLFVYNGCSNVGVNCLAGVITVNSNDPKTISNLFVEAGQTYIIVVSSQLSSTAGICFKLEITSPTCAPPGDLDINSLTDTSASVSWDNVGGFASAWDYAIVATGAGEPTSGTQTTTNTNNLLTGLTPATTYDYYVRSICDGTPGVWSRPFTFTTQCTAFDAPYYTGFNNATTESPEPCWTIMDENRDGVTWDFIGSAVTNAYATVRIRDSQEQNYDIYASPQINFDGVTQKRIRYKHATTQGVSTYAIVLSTTGVGVNDFTTVVLPETTINNTTFQETIVDIPANISGQVNIAFVVSPNTSETALRLSIDDVYIEDKPTCPDPTGLNALNIDADSAWLIWNKGDQETQWEVVIQDLGSGVPTGSGELTSTNFPHQATGLEPGTRYEFYVRAYCATDDQSNWVGPFAFTTECTSYDTPFFESFNEDDVNTQKFCWQVADNNNDGFTWTINENEAEFGFGGGDDYLISPAINIDGTKQLKFKYRAEFSFASQSTINNFEVLMSTTNANASSFTTVISPVETITNPNYLEKSLIIQATGTIYIAIRVPPGVSGSSPLHIDDFSITDAPQCPDPSDLAVETVTTTGTTLSWTPGYQETSWQVVVQPSGTGAPTSTTAGENVTTPSFSTTSLNADVQYEAYVLANCDAENSNWVGPINFKTLCDSFMLPFVETFNTDSETESCWTVFNENQDAEAWELNSASYPYEGDQAAAIFSGTNGRNDDWLISPTINITENQRLRYYYRVNDSFFSEDLEVLLSTTGIGLDQFTTVLYDSDDDPVLINNTEYKVKIINIPTNIIGDVNIAFHVPYFPSTGPYRGQTLVIDNVNIEDIPDCPEPTNITLNTITDTTVQVGWDANGSETAWEISVQPTGTPAPVGDTDPSYLYNATTNPFDITGLTAATKYDVYVRAVCSGDTEAVWTGPIQFTTKCSFDNLCQYTFVLNSDSDISIRLDITQNNQVTQSLPFDNIDDDTYVINFCSGVEFSVFLATIPGGGGNPAQYENYTVEIYDAENNLVFMNTSGMAINTTVYRGYASCGVISCPEPTNLSVSETMEFSWDAGGSESQWEVAVQPFKNQTIPQSGTIVSTNSYMPVASDFSDPNAATYEYFVRAVCGTDDESFWSGPYPFVRNDDVSTALEVPINNAEACNESTTAVSFISATASAETMSCEGNISNDVWFSFTAQSKVHNIVASFYTGNYRVSGSYPVYPDIVMTLYKDDGSGDLQELSCSYDNAISAMYSSALVVGDTYKVRLSKVSAEDTEYLLNLCISTPNDICIGNTINGNFEQPSLNGLSGVNTIVNINTVPGWRSNLDTTSGLFLWESLNAPGFQPYEGGQCAQLLSDQGVEIDPNDNINVKGLYRDFDTSEITLLEFSYAHLGRFDDNSIQVFAGAPGGPYTMINEHLGPTQAWSVVMDDYQVPAGQTQTRIIFRSKDNIIGNVLDAIEFWSTNEIISTPFEVDCTDPTATLNANGIGEWVAADGNPGDVTINNNNPGEAEVTGFLYPGTYTFIWETSNCSSSIELTYNGVADMPTVTTPIEYCLDATATELTATTTSQYALVWYTTETGGTGSTTAITPSTATVGNTSYYVANRDTNGCEGPRSEIVVTINDVITPELMFSYSETCVVSTTNPTASLAIGFAEGGTFSSSTLTVDAATGEIDITSASVGTHQVTYTFNGDDATCTQSGTYNASIEFTAAIEPVTTFDYGMTSFCELETGTISPILATGFTTGGAFSSSTLTIDASTGEIDLSNASSGTHNITYTYQGDATNCEADGLYSLSIEIIEATATVSDFTYENDVYCASSSNVLPELASGFTTGGTFSAEAGLSIDATTGEINIAASTEGNYNVTYQVLDDIANCSAGNTSTFNITVLDAIEAEIEGGCENESYWLTVSPVNSSYEASEVSYTWMDASGNVVGNDSDMFDVTAYADASANLTTPITFTVVVNFGDCSTTASFTTSRLSCRNIPKGISPDGNGKNDTFDLTGFGVVRLNIYNRNGVEVYRFNGNYTNQWNGTTNKGKDLPDGTYFYNLQKDNGSSETGWVYINRAH</sequence>
<dbReference type="InterPro" id="IPR011628">
    <property type="entry name" value="Cleaved_adhesin"/>
</dbReference>
<dbReference type="Gene3D" id="2.60.120.200">
    <property type="match status" value="4"/>
</dbReference>
<evidence type="ECO:0000313" key="3">
    <source>
        <dbReference type="EMBL" id="KJD36820.1"/>
    </source>
</evidence>
<dbReference type="PROSITE" id="PS50853">
    <property type="entry name" value="FN3"/>
    <property type="match status" value="5"/>
</dbReference>
<dbReference type="CDD" id="cd00063">
    <property type="entry name" value="FN3"/>
    <property type="match status" value="3"/>
</dbReference>
<dbReference type="NCBIfam" id="NF038128">
    <property type="entry name" value="choice_anch_J"/>
    <property type="match status" value="4"/>
</dbReference>
<reference evidence="3 4" key="1">
    <citation type="submission" date="2014-11" db="EMBL/GenBank/DDBJ databases">
        <title>Tamlana sedimentorum sp. nov., isolated from shallow sand sediments of the Sea of Japan.</title>
        <authorList>
            <person name="Romanenko L.A."/>
        </authorList>
    </citation>
    <scope>NUCLEOTIDE SEQUENCE [LARGE SCALE GENOMIC DNA]</scope>
    <source>
        <strain evidence="3 4">JCM 19808</strain>
    </source>
</reference>
<dbReference type="SUPFAM" id="SSF49265">
    <property type="entry name" value="Fibronectin type III"/>
    <property type="match status" value="4"/>
</dbReference>
<name>A0A0D7WCD2_9FLAO</name>
<dbReference type="InterPro" id="IPR044023">
    <property type="entry name" value="Ig_7"/>
</dbReference>
<dbReference type="Proteomes" id="UP000032578">
    <property type="component" value="Unassembled WGS sequence"/>
</dbReference>
<feature type="domain" description="Fibronectin type-III" evidence="2">
    <location>
        <begin position="471"/>
        <end position="560"/>
    </location>
</feature>
<dbReference type="SMART" id="SM00060">
    <property type="entry name" value="FN3"/>
    <property type="match status" value="6"/>
</dbReference>
<evidence type="ECO:0000259" key="2">
    <source>
        <dbReference type="PROSITE" id="PS50853"/>
    </source>
</evidence>
<dbReference type="InterPro" id="IPR050991">
    <property type="entry name" value="ECM_Regulatory_Proteins"/>
</dbReference>
<protein>
    <recommendedName>
        <fullName evidence="2">Fibronectin type-III domain-containing protein</fullName>
    </recommendedName>
</protein>
<dbReference type="EMBL" id="JTDW01000002">
    <property type="protein sequence ID" value="KJD36820.1"/>
    <property type="molecule type" value="Genomic_DNA"/>
</dbReference>
<keyword evidence="1" id="KW-0677">Repeat</keyword>
<dbReference type="STRING" id="1435349.PW52_04085"/>
<dbReference type="Gene3D" id="2.60.40.10">
    <property type="entry name" value="Immunoglobulins"/>
    <property type="match status" value="5"/>
</dbReference>
<keyword evidence="4" id="KW-1185">Reference proteome</keyword>
<dbReference type="PATRIC" id="fig|1435349.4.peg.1523"/>
<evidence type="ECO:0000313" key="4">
    <source>
        <dbReference type="Proteomes" id="UP000032578"/>
    </source>
</evidence>
<dbReference type="Pfam" id="PF19081">
    <property type="entry name" value="Ig_7"/>
    <property type="match status" value="1"/>
</dbReference>
<feature type="domain" description="Fibronectin type-III" evidence="2">
    <location>
        <begin position="972"/>
        <end position="1062"/>
    </location>
</feature>
<dbReference type="InterPro" id="IPR036116">
    <property type="entry name" value="FN3_sf"/>
</dbReference>
<dbReference type="Pfam" id="PF13585">
    <property type="entry name" value="CHU_C"/>
    <property type="match status" value="1"/>
</dbReference>
<dbReference type="PANTHER" id="PTHR46708:SF2">
    <property type="entry name" value="FIBRONECTIN TYPE-III DOMAIN-CONTAINING PROTEIN"/>
    <property type="match status" value="1"/>
</dbReference>
<dbReference type="Gene3D" id="2.60.40.4070">
    <property type="match status" value="1"/>
</dbReference>